<dbReference type="Proteomes" id="UP000676565">
    <property type="component" value="Unassembled WGS sequence"/>
</dbReference>
<reference evidence="1 2" key="1">
    <citation type="submission" date="2021-04" db="EMBL/GenBank/DDBJ databases">
        <authorList>
            <person name="Ivanova A."/>
        </authorList>
    </citation>
    <scope>NUCLEOTIDE SEQUENCE [LARGE SCALE GENOMIC DNA]</scope>
    <source>
        <strain evidence="1 2">G18</strain>
    </source>
</reference>
<accession>A0ABS5BXH5</accession>
<dbReference type="EMBL" id="JAGKQQ010000001">
    <property type="protein sequence ID" value="MBP3958365.1"/>
    <property type="molecule type" value="Genomic_DNA"/>
</dbReference>
<comment type="caution">
    <text evidence="1">The sequence shown here is derived from an EMBL/GenBank/DDBJ whole genome shotgun (WGS) entry which is preliminary data.</text>
</comment>
<sequence length="302" mass="34675">MTNISNELRELLEVNAPELLAERENEDAEAMRQAWFRVIEGHLQRQAKRENAPDVLHATDENPNRINGEVWQDGDRVLHESVPDHSEQQLDMVERVAMGSEQVQLGSKLNLSEELETALKHLVALKDHKEAAGGKTLYYEREQPLAWEQARRVLVAVEERRSMSSEQVQNRDTLNLSEAARLTPTDAMPLAASAPFEEPDEGTMDWKELAYEMADQLGMALLRLRHTSEWTGTLRNHETGLSYTWEESFARSIEKLPGLSVDRRYLEAKSLPAKDRRAEYRRLDAEIATRDLKEIADIRRKP</sequence>
<protein>
    <submittedName>
        <fullName evidence="1">Uncharacterized protein</fullName>
    </submittedName>
</protein>
<organism evidence="1 2">
    <name type="scientific">Gemmata palustris</name>
    <dbReference type="NCBI Taxonomy" id="2822762"/>
    <lineage>
        <taxon>Bacteria</taxon>
        <taxon>Pseudomonadati</taxon>
        <taxon>Planctomycetota</taxon>
        <taxon>Planctomycetia</taxon>
        <taxon>Gemmatales</taxon>
        <taxon>Gemmataceae</taxon>
        <taxon>Gemmata</taxon>
    </lineage>
</organism>
<proteinExistence type="predicted"/>
<name>A0ABS5BXH5_9BACT</name>
<keyword evidence="2" id="KW-1185">Reference proteome</keyword>
<gene>
    <name evidence="1" type="ORF">J8F10_24210</name>
</gene>
<evidence type="ECO:0000313" key="1">
    <source>
        <dbReference type="EMBL" id="MBP3958365.1"/>
    </source>
</evidence>
<evidence type="ECO:0000313" key="2">
    <source>
        <dbReference type="Proteomes" id="UP000676565"/>
    </source>
</evidence>
<dbReference type="RefSeq" id="WP_210658279.1">
    <property type="nucleotide sequence ID" value="NZ_JAGKQQ010000001.1"/>
</dbReference>